<evidence type="ECO:0000256" key="10">
    <source>
        <dbReference type="ARBA" id="ARBA00030717"/>
    </source>
</evidence>
<dbReference type="InterPro" id="IPR004769">
    <property type="entry name" value="Pur_lyase"/>
</dbReference>
<keyword evidence="7 13" id="KW-0456">Lyase</keyword>
<protein>
    <recommendedName>
        <fullName evidence="5 12">Adenylosuccinate lyase</fullName>
        <shortName evidence="13">ASL</shortName>
        <ecNumber evidence="4 12">4.3.2.2</ecNumber>
    </recommendedName>
    <alternativeName>
        <fullName evidence="10 13">Adenylosuccinase</fullName>
    </alternativeName>
</protein>
<sequence>MSLTPLNAISPIDGRYRNKTESLKDYFSEEALIKYRVQVEIEYFIALCEIPLPQLADFNTALFPELQKIYQEFSAEDAQAIKDIEKTTNHDVKAVEYFIKQKFDALHLQKYKEFIHFGLTSQDINNTAIPLSIKEAMNEVYVPSYLEVFEKLKTLAKEWENIPMLARTHGQPASPTRLGKEIEVFVVRFEEQFNLLNDIPSAAKFGGATGNYNAHKVAYPNNDWRAFGQQFVQEKLGLHHSFPTTQIEHYDHMAALFDCLKRINTILIDLDRDIWTYISMDYFKQKIKKGEVGSSAMPHKVNPIDFENSEGNLGLANAIFEHLSAKLPISRLQRDLTDSTVLRNVGVPFAHTIVGFQSTLKGLNKLVLNQAKFEQDLEDNWAVVAEAIQTILRREGYPNPYEALKGLTRTNEKINQKSIADFIETLEVSDAIKTELKQITPANYTGV</sequence>
<comment type="function">
    <text evidence="9">Catalyzes two reactions in de novo purine nucleotide biosynthesis. Catalyzes the breakdown of 5-aminoimidazole- (N-succinylocarboxamide) ribotide (SAICAR or 2-[5-amino-1-(5-phospho-beta-D-ribosyl)imidazole-4-carboxamido]succinate) to 5-aminoimidazole-4-carboxamide ribotide (AICAR or 5-amino-1-(5-phospho-beta-D-ribosyl)imidazole-4-carboxamide) and fumarate, and of adenylosuccinate (ADS or N(6)-(1,2-dicarboxyethyl)-AMP) to adenosine monophosphate (AMP) and fumarate.</text>
</comment>
<dbReference type="Gene3D" id="1.20.200.10">
    <property type="entry name" value="Fumarase/aspartase (Central domain)"/>
    <property type="match status" value="1"/>
</dbReference>
<reference evidence="17" key="1">
    <citation type="submission" date="2016-10" db="EMBL/GenBank/DDBJ databases">
        <authorList>
            <person name="Varghese N."/>
            <person name="Submissions S."/>
        </authorList>
    </citation>
    <scope>NUCLEOTIDE SEQUENCE [LARGE SCALE GENOMIC DNA]</scope>
    <source>
        <strain evidence="17">DSM 25030</strain>
    </source>
</reference>
<dbReference type="Proteomes" id="UP000199592">
    <property type="component" value="Unassembled WGS sequence"/>
</dbReference>
<evidence type="ECO:0000256" key="4">
    <source>
        <dbReference type="ARBA" id="ARBA00012339"/>
    </source>
</evidence>
<dbReference type="Pfam" id="PF00206">
    <property type="entry name" value="Lyase_1"/>
    <property type="match status" value="1"/>
</dbReference>
<gene>
    <name evidence="16" type="ORF">SAMN04487892_0805</name>
</gene>
<evidence type="ECO:0000256" key="9">
    <source>
        <dbReference type="ARBA" id="ARBA00025012"/>
    </source>
</evidence>
<dbReference type="STRING" id="1073328.SAMN05216294_2157"/>
<dbReference type="EC" id="4.3.2.2" evidence="4 12"/>
<evidence type="ECO:0000256" key="7">
    <source>
        <dbReference type="ARBA" id="ARBA00023239"/>
    </source>
</evidence>
<dbReference type="FunFam" id="1.20.200.10:FF:000004">
    <property type="entry name" value="Adenylosuccinate lyase"/>
    <property type="match status" value="1"/>
</dbReference>
<dbReference type="GO" id="GO:0044208">
    <property type="term" value="P:'de novo' AMP biosynthetic process"/>
    <property type="evidence" value="ECO:0007669"/>
    <property type="project" value="UniProtKB-UniPathway"/>
</dbReference>
<comment type="catalytic activity">
    <reaction evidence="11">
        <text>N(6)-(1,2-dicarboxyethyl)-AMP = fumarate + AMP</text>
        <dbReference type="Rhea" id="RHEA:16853"/>
        <dbReference type="ChEBI" id="CHEBI:29806"/>
        <dbReference type="ChEBI" id="CHEBI:57567"/>
        <dbReference type="ChEBI" id="CHEBI:456215"/>
        <dbReference type="EC" id="4.3.2.2"/>
    </reaction>
    <physiologicalReaction direction="left-to-right" evidence="11">
        <dbReference type="Rhea" id="RHEA:16854"/>
    </physiologicalReaction>
</comment>
<dbReference type="PRINTS" id="PR00149">
    <property type="entry name" value="FUMRATELYASE"/>
</dbReference>
<dbReference type="PANTHER" id="PTHR43411">
    <property type="entry name" value="ADENYLOSUCCINATE LYASE"/>
    <property type="match status" value="1"/>
</dbReference>
<evidence type="ECO:0000256" key="11">
    <source>
        <dbReference type="ARBA" id="ARBA00049115"/>
    </source>
</evidence>
<comment type="catalytic activity">
    <reaction evidence="8">
        <text>(2S)-2-[5-amino-1-(5-phospho-beta-D-ribosyl)imidazole-4-carboxamido]succinate = 5-amino-1-(5-phospho-beta-D-ribosyl)imidazole-4-carboxamide + fumarate</text>
        <dbReference type="Rhea" id="RHEA:23920"/>
        <dbReference type="ChEBI" id="CHEBI:29806"/>
        <dbReference type="ChEBI" id="CHEBI:58443"/>
        <dbReference type="ChEBI" id="CHEBI:58475"/>
        <dbReference type="EC" id="4.3.2.2"/>
    </reaction>
    <physiologicalReaction direction="left-to-right" evidence="8">
        <dbReference type="Rhea" id="RHEA:23921"/>
    </physiologicalReaction>
</comment>
<feature type="domain" description="Fumarate lyase N-terminal" evidence="14">
    <location>
        <begin position="14"/>
        <end position="311"/>
    </location>
</feature>
<keyword evidence="17" id="KW-1185">Reference proteome</keyword>
<evidence type="ECO:0000256" key="5">
    <source>
        <dbReference type="ARBA" id="ARBA00017058"/>
    </source>
</evidence>
<feature type="domain" description="Adenylosuccinate lyase PurB C-terminal" evidence="15">
    <location>
        <begin position="330"/>
        <end position="445"/>
    </location>
</feature>
<dbReference type="InterPro" id="IPR013539">
    <property type="entry name" value="PurB_C"/>
</dbReference>
<evidence type="ECO:0000256" key="6">
    <source>
        <dbReference type="ARBA" id="ARBA00022755"/>
    </source>
</evidence>
<dbReference type="UniPathway" id="UPA00074">
    <property type="reaction ID" value="UER00132"/>
</dbReference>
<evidence type="ECO:0000256" key="12">
    <source>
        <dbReference type="NCBIfam" id="TIGR00928"/>
    </source>
</evidence>
<dbReference type="UniPathway" id="UPA00075">
    <property type="reaction ID" value="UER00336"/>
</dbReference>
<dbReference type="Gene3D" id="1.10.40.30">
    <property type="entry name" value="Fumarase/aspartase (C-terminal domain)"/>
    <property type="match status" value="1"/>
</dbReference>
<dbReference type="PROSITE" id="PS00163">
    <property type="entry name" value="FUMARATE_LYASES"/>
    <property type="match status" value="1"/>
</dbReference>
<dbReference type="GO" id="GO:0006189">
    <property type="term" value="P:'de novo' IMP biosynthetic process"/>
    <property type="evidence" value="ECO:0007669"/>
    <property type="project" value="UniProtKB-UniPathway"/>
</dbReference>
<evidence type="ECO:0000256" key="3">
    <source>
        <dbReference type="ARBA" id="ARBA00008273"/>
    </source>
</evidence>
<dbReference type="NCBIfam" id="NF006764">
    <property type="entry name" value="PRK09285.1"/>
    <property type="match status" value="1"/>
</dbReference>
<dbReference type="Gene3D" id="1.10.275.10">
    <property type="entry name" value="Fumarase/aspartase (N-terminal domain)"/>
    <property type="match status" value="1"/>
</dbReference>
<evidence type="ECO:0000256" key="13">
    <source>
        <dbReference type="RuleBase" id="RU361172"/>
    </source>
</evidence>
<proteinExistence type="inferred from homology"/>
<dbReference type="GO" id="GO:0004018">
    <property type="term" value="F:N6-(1,2-dicarboxyethyl)AMP AMP-lyase (fumarate-forming) activity"/>
    <property type="evidence" value="ECO:0007669"/>
    <property type="project" value="UniProtKB-UniRule"/>
</dbReference>
<evidence type="ECO:0000313" key="16">
    <source>
        <dbReference type="EMBL" id="SDW23052.1"/>
    </source>
</evidence>
<comment type="pathway">
    <text evidence="1 13">Purine metabolism; IMP biosynthesis via de novo pathway; 5-amino-1-(5-phospho-D-ribosyl)imidazole-4-carboxamide from 5-amino-1-(5-phospho-D-ribosyl)imidazole-4-carboxylate: step 2/2.</text>
</comment>
<dbReference type="InterPro" id="IPR020557">
    <property type="entry name" value="Fumarate_lyase_CS"/>
</dbReference>
<comment type="pathway">
    <text evidence="2 13">Purine metabolism; AMP biosynthesis via de novo pathway; AMP from IMP: step 2/2.</text>
</comment>
<dbReference type="RefSeq" id="WP_090295300.1">
    <property type="nucleotide sequence ID" value="NZ_FNKI01000002.1"/>
</dbReference>
<dbReference type="InterPro" id="IPR024083">
    <property type="entry name" value="Fumarase/histidase_N"/>
</dbReference>
<dbReference type="InterPro" id="IPR000362">
    <property type="entry name" value="Fumarate_lyase_fam"/>
</dbReference>
<dbReference type="InterPro" id="IPR022761">
    <property type="entry name" value="Fumarate_lyase_N"/>
</dbReference>
<dbReference type="NCBIfam" id="TIGR00928">
    <property type="entry name" value="purB"/>
    <property type="match status" value="1"/>
</dbReference>
<evidence type="ECO:0000313" key="17">
    <source>
        <dbReference type="Proteomes" id="UP000199592"/>
    </source>
</evidence>
<dbReference type="InterPro" id="IPR008948">
    <property type="entry name" value="L-Aspartase-like"/>
</dbReference>
<dbReference type="EMBL" id="FNMY01000001">
    <property type="protein sequence ID" value="SDW23052.1"/>
    <property type="molecule type" value="Genomic_DNA"/>
</dbReference>
<dbReference type="InterPro" id="IPR047136">
    <property type="entry name" value="PurB_bact"/>
</dbReference>
<dbReference type="AlphaFoldDB" id="A0A1H2RU95"/>
<evidence type="ECO:0000259" key="15">
    <source>
        <dbReference type="Pfam" id="PF08328"/>
    </source>
</evidence>
<comment type="similarity">
    <text evidence="3 13">Belongs to the lyase 1 family. Adenylosuccinate lyase subfamily.</text>
</comment>
<dbReference type="SUPFAM" id="SSF48557">
    <property type="entry name" value="L-aspartase-like"/>
    <property type="match status" value="1"/>
</dbReference>
<evidence type="ECO:0000256" key="2">
    <source>
        <dbReference type="ARBA" id="ARBA00004734"/>
    </source>
</evidence>
<keyword evidence="6 13" id="KW-0658">Purine biosynthesis</keyword>
<dbReference type="GO" id="GO:0070626">
    <property type="term" value="F:(S)-2-(5-amino-1-(5-phospho-D-ribosyl)imidazole-4-carboxamido) succinate lyase (fumarate-forming) activity"/>
    <property type="evidence" value="ECO:0007669"/>
    <property type="project" value="RHEA"/>
</dbReference>
<dbReference type="CDD" id="cd01598">
    <property type="entry name" value="PurB"/>
    <property type="match status" value="1"/>
</dbReference>
<evidence type="ECO:0000256" key="1">
    <source>
        <dbReference type="ARBA" id="ARBA00004706"/>
    </source>
</evidence>
<dbReference type="Pfam" id="PF08328">
    <property type="entry name" value="ASL_C"/>
    <property type="match status" value="1"/>
</dbReference>
<evidence type="ECO:0000259" key="14">
    <source>
        <dbReference type="Pfam" id="PF00206"/>
    </source>
</evidence>
<name>A0A1H2RU95_9FLAO</name>
<evidence type="ECO:0000256" key="8">
    <source>
        <dbReference type="ARBA" id="ARBA00024477"/>
    </source>
</evidence>
<dbReference type="OrthoDB" id="9768878at2"/>
<accession>A0A1H2RU95</accession>
<organism evidence="16 17">
    <name type="scientific">Flagellimonas zhangzhouensis</name>
    <dbReference type="NCBI Taxonomy" id="1073328"/>
    <lineage>
        <taxon>Bacteria</taxon>
        <taxon>Pseudomonadati</taxon>
        <taxon>Bacteroidota</taxon>
        <taxon>Flavobacteriia</taxon>
        <taxon>Flavobacteriales</taxon>
        <taxon>Flavobacteriaceae</taxon>
        <taxon>Flagellimonas</taxon>
    </lineage>
</organism>
<dbReference type="PANTHER" id="PTHR43411:SF1">
    <property type="entry name" value="ADENYLOSUCCINATE LYASE"/>
    <property type="match status" value="1"/>
</dbReference>